<reference evidence="2 3" key="2">
    <citation type="submission" date="2019-01" db="EMBL/GenBank/DDBJ databases">
        <title>The decoding of complex shrimp genome reveals the adaptation for benthos swimmer, frequently molting mechanism and breeding impact on genome.</title>
        <authorList>
            <person name="Sun Y."/>
            <person name="Gao Y."/>
            <person name="Yu Y."/>
        </authorList>
    </citation>
    <scope>NUCLEOTIDE SEQUENCE [LARGE SCALE GENOMIC DNA]</scope>
    <source>
        <tissue evidence="2">Muscle</tissue>
    </source>
</reference>
<feature type="non-terminal residue" evidence="2">
    <location>
        <position position="101"/>
    </location>
</feature>
<evidence type="ECO:0000313" key="3">
    <source>
        <dbReference type="Proteomes" id="UP000283509"/>
    </source>
</evidence>
<feature type="region of interest" description="Disordered" evidence="1">
    <location>
        <begin position="22"/>
        <end position="47"/>
    </location>
</feature>
<feature type="compositionally biased region" description="Basic and acidic residues" evidence="1">
    <location>
        <begin position="30"/>
        <end position="42"/>
    </location>
</feature>
<dbReference type="EMBL" id="QCYY01001573">
    <property type="protein sequence ID" value="ROT77040.1"/>
    <property type="molecule type" value="Genomic_DNA"/>
</dbReference>
<evidence type="ECO:0000256" key="1">
    <source>
        <dbReference type="SAM" id="MobiDB-lite"/>
    </source>
</evidence>
<feature type="region of interest" description="Disordered" evidence="1">
    <location>
        <begin position="67"/>
        <end position="101"/>
    </location>
</feature>
<name>A0A3R7P6T0_PENVA</name>
<sequence>MSSYHSVLVRVRPLRGAVPQHSAAFVGANRRGEENDRGEPQGHHPRHVFVRDSGGVQAWACCQSHGRGGRPWVGQQHGRSAVTVRPGRALRHSHAQVSYSV</sequence>
<proteinExistence type="predicted"/>
<accession>A0A3R7P6T0</accession>
<evidence type="ECO:0000313" key="2">
    <source>
        <dbReference type="EMBL" id="ROT77040.1"/>
    </source>
</evidence>
<organism evidence="2 3">
    <name type="scientific">Penaeus vannamei</name>
    <name type="common">Whiteleg shrimp</name>
    <name type="synonym">Litopenaeus vannamei</name>
    <dbReference type="NCBI Taxonomy" id="6689"/>
    <lineage>
        <taxon>Eukaryota</taxon>
        <taxon>Metazoa</taxon>
        <taxon>Ecdysozoa</taxon>
        <taxon>Arthropoda</taxon>
        <taxon>Crustacea</taxon>
        <taxon>Multicrustacea</taxon>
        <taxon>Malacostraca</taxon>
        <taxon>Eumalacostraca</taxon>
        <taxon>Eucarida</taxon>
        <taxon>Decapoda</taxon>
        <taxon>Dendrobranchiata</taxon>
        <taxon>Penaeoidea</taxon>
        <taxon>Penaeidae</taxon>
        <taxon>Penaeus</taxon>
    </lineage>
</organism>
<keyword evidence="3" id="KW-1185">Reference proteome</keyword>
<dbReference type="AlphaFoldDB" id="A0A3R7P6T0"/>
<gene>
    <name evidence="2" type="ORF">C7M84_004328</name>
</gene>
<protein>
    <submittedName>
        <fullName evidence="2">Uncharacterized protein</fullName>
    </submittedName>
</protein>
<reference evidence="2 3" key="1">
    <citation type="submission" date="2018-04" db="EMBL/GenBank/DDBJ databases">
        <authorList>
            <person name="Zhang X."/>
            <person name="Yuan J."/>
            <person name="Li F."/>
            <person name="Xiang J."/>
        </authorList>
    </citation>
    <scope>NUCLEOTIDE SEQUENCE [LARGE SCALE GENOMIC DNA]</scope>
    <source>
        <tissue evidence="2">Muscle</tissue>
    </source>
</reference>
<dbReference type="Proteomes" id="UP000283509">
    <property type="component" value="Unassembled WGS sequence"/>
</dbReference>
<comment type="caution">
    <text evidence="2">The sequence shown here is derived from an EMBL/GenBank/DDBJ whole genome shotgun (WGS) entry which is preliminary data.</text>
</comment>